<dbReference type="OrthoDB" id="623266at2759"/>
<dbReference type="GO" id="GO:0005576">
    <property type="term" value="C:extracellular region"/>
    <property type="evidence" value="ECO:0007669"/>
    <property type="project" value="UniProtKB-SubCell"/>
</dbReference>
<sequence>MAIFFFLFFLLFLLSSATACDRCVHQSKATYFSSSAPLSSGACGYGSLALGFNGGYLAAGAASVYRDGVGCGGCFQIRCKNQRLCSGAGTKVILTDLNKNNQTDFSLSGRAFMAMAREGMTQEILKHRILEVDYKRIPCDYEHQNLFVRVEETSQKPHYLAIMFLFQGGQTDIMGVDVAQVGSSSWSYMSRKNGALWETSRVPAGALQFRLVVTGGYDGKWVWAPKVLPGDWMAGVMYDTGVQISDIAQEGCSTCDDSEWK</sequence>
<dbReference type="InterPro" id="IPR007117">
    <property type="entry name" value="Expansin_CBD"/>
</dbReference>
<evidence type="ECO:0000256" key="4">
    <source>
        <dbReference type="SAM" id="SignalP"/>
    </source>
</evidence>
<dbReference type="InterPro" id="IPR036749">
    <property type="entry name" value="Expansin_CBD_sf"/>
</dbReference>
<dbReference type="CDD" id="cd22276">
    <property type="entry name" value="DPBB_EXLA_N"/>
    <property type="match status" value="1"/>
</dbReference>
<dbReference type="EMBL" id="JAMYWD010000008">
    <property type="protein sequence ID" value="KAJ4964489.1"/>
    <property type="molecule type" value="Genomic_DNA"/>
</dbReference>
<keyword evidence="4" id="KW-0732">Signal</keyword>
<evidence type="ECO:0000256" key="2">
    <source>
        <dbReference type="ARBA" id="ARBA00022525"/>
    </source>
</evidence>
<dbReference type="PANTHER" id="PTHR31692">
    <property type="entry name" value="EXPANSIN-B3"/>
    <property type="match status" value="1"/>
</dbReference>
<feature type="signal peptide" evidence="4">
    <location>
        <begin position="1"/>
        <end position="19"/>
    </location>
</feature>
<dbReference type="SUPFAM" id="SSF49590">
    <property type="entry name" value="PHL pollen allergen"/>
    <property type="match status" value="1"/>
</dbReference>
<gene>
    <name evidence="7" type="ORF">NE237_024428</name>
</gene>
<comment type="similarity">
    <text evidence="3">Belongs to the expansin family.</text>
</comment>
<dbReference type="InterPro" id="IPR036908">
    <property type="entry name" value="RlpA-like_sf"/>
</dbReference>
<evidence type="ECO:0000259" key="6">
    <source>
        <dbReference type="PROSITE" id="PS50843"/>
    </source>
</evidence>
<evidence type="ECO:0000259" key="5">
    <source>
        <dbReference type="PROSITE" id="PS50842"/>
    </source>
</evidence>
<proteinExistence type="inferred from homology"/>
<dbReference type="AlphaFoldDB" id="A0A9Q0K5E8"/>
<dbReference type="InterPro" id="IPR005795">
    <property type="entry name" value="LolPI"/>
</dbReference>
<dbReference type="Pfam" id="PF01357">
    <property type="entry name" value="Expansin_C"/>
    <property type="match status" value="1"/>
</dbReference>
<dbReference type="Pfam" id="PF03330">
    <property type="entry name" value="DPBB_1"/>
    <property type="match status" value="1"/>
</dbReference>
<feature type="chain" id="PRO_5040411676" description="Expansin-like A2" evidence="4">
    <location>
        <begin position="20"/>
        <end position="261"/>
    </location>
</feature>
<dbReference type="Proteomes" id="UP001141806">
    <property type="component" value="Unassembled WGS sequence"/>
</dbReference>
<evidence type="ECO:0000313" key="7">
    <source>
        <dbReference type="EMBL" id="KAJ4964489.1"/>
    </source>
</evidence>
<dbReference type="InterPro" id="IPR009009">
    <property type="entry name" value="RlpA-like_DPBB"/>
</dbReference>
<evidence type="ECO:0000313" key="8">
    <source>
        <dbReference type="Proteomes" id="UP001141806"/>
    </source>
</evidence>
<accession>A0A9Q0K5E8</accession>
<evidence type="ECO:0000256" key="1">
    <source>
        <dbReference type="ARBA" id="ARBA00004613"/>
    </source>
</evidence>
<dbReference type="Gene3D" id="2.60.40.760">
    <property type="entry name" value="Expansin, cellulose-binding-like domain"/>
    <property type="match status" value="1"/>
</dbReference>
<dbReference type="SUPFAM" id="SSF50685">
    <property type="entry name" value="Barwin-like endoglucanases"/>
    <property type="match status" value="1"/>
</dbReference>
<dbReference type="PANTHER" id="PTHR31692:SF4">
    <property type="entry name" value="EXPANSIN-LIKE A1-RELATED"/>
    <property type="match status" value="1"/>
</dbReference>
<evidence type="ECO:0000256" key="3">
    <source>
        <dbReference type="RuleBase" id="RU003460"/>
    </source>
</evidence>
<dbReference type="InterPro" id="IPR007118">
    <property type="entry name" value="Expan_Lol_pI"/>
</dbReference>
<comment type="caution">
    <text evidence="7">The sequence shown here is derived from an EMBL/GenBank/DDBJ whole genome shotgun (WGS) entry which is preliminary data.</text>
</comment>
<name>A0A9Q0K5E8_9MAGN</name>
<reference evidence="7" key="1">
    <citation type="journal article" date="2023" name="Plant J.">
        <title>The genome of the king protea, Protea cynaroides.</title>
        <authorList>
            <person name="Chang J."/>
            <person name="Duong T.A."/>
            <person name="Schoeman C."/>
            <person name="Ma X."/>
            <person name="Roodt D."/>
            <person name="Barker N."/>
            <person name="Li Z."/>
            <person name="Van de Peer Y."/>
            <person name="Mizrachi E."/>
        </authorList>
    </citation>
    <scope>NUCLEOTIDE SEQUENCE</scope>
    <source>
        <tissue evidence="7">Young leaves</tissue>
    </source>
</reference>
<dbReference type="PROSITE" id="PS50842">
    <property type="entry name" value="EXPANSIN_EG45"/>
    <property type="match status" value="1"/>
</dbReference>
<evidence type="ECO:0008006" key="9">
    <source>
        <dbReference type="Google" id="ProtNLM"/>
    </source>
</evidence>
<dbReference type="PROSITE" id="PS50843">
    <property type="entry name" value="EXPANSIN_CBD"/>
    <property type="match status" value="1"/>
</dbReference>
<organism evidence="7 8">
    <name type="scientific">Protea cynaroides</name>
    <dbReference type="NCBI Taxonomy" id="273540"/>
    <lineage>
        <taxon>Eukaryota</taxon>
        <taxon>Viridiplantae</taxon>
        <taxon>Streptophyta</taxon>
        <taxon>Embryophyta</taxon>
        <taxon>Tracheophyta</taxon>
        <taxon>Spermatophyta</taxon>
        <taxon>Magnoliopsida</taxon>
        <taxon>Proteales</taxon>
        <taxon>Proteaceae</taxon>
        <taxon>Protea</taxon>
    </lineage>
</organism>
<comment type="subcellular location">
    <subcellularLocation>
        <location evidence="1">Secreted</location>
    </subcellularLocation>
</comment>
<feature type="domain" description="Expansin-like CBD" evidence="6">
    <location>
        <begin position="158"/>
        <end position="240"/>
    </location>
</feature>
<feature type="domain" description="Expansin-like EG45" evidence="5">
    <location>
        <begin position="40"/>
        <end position="144"/>
    </location>
</feature>
<dbReference type="PRINTS" id="PR00829">
    <property type="entry name" value="LOLP1ALLERGN"/>
</dbReference>
<keyword evidence="8" id="KW-1185">Reference proteome</keyword>
<dbReference type="InterPro" id="IPR007112">
    <property type="entry name" value="Expansin/allergen_DPBB_dom"/>
</dbReference>
<dbReference type="Gene3D" id="2.40.40.10">
    <property type="entry name" value="RlpA-like domain"/>
    <property type="match status" value="1"/>
</dbReference>
<dbReference type="PRINTS" id="PR01225">
    <property type="entry name" value="EXPANSNFAMLY"/>
</dbReference>
<protein>
    <recommendedName>
        <fullName evidence="9">Expansin-like A2</fullName>
    </recommendedName>
</protein>
<keyword evidence="2" id="KW-0964">Secreted</keyword>